<dbReference type="WBParaSite" id="L893_g780.t1">
    <property type="protein sequence ID" value="L893_g780.t1"/>
    <property type="gene ID" value="L893_g780"/>
</dbReference>
<dbReference type="PANTHER" id="PTHR32046">
    <property type="entry name" value="G DOMAIN-CONTAINING PROTEIN"/>
    <property type="match status" value="1"/>
</dbReference>
<evidence type="ECO:0000313" key="2">
    <source>
        <dbReference type="WBParaSite" id="L893_g780.t1"/>
    </source>
</evidence>
<sequence length="146" mass="16790">GIKCEEINIILMGETGAGKSTWIDAIFNYLLHETLDEAVEHNQLEIPIPTHFLLEDDNKKLRKIYVGDRSANESVVVGASATQRPKSYTFMFHGRFYRFIDVPGVNDSRGIEQDRKNFEMIMQELYNYDRIHAICILIPSDAPRLT</sequence>
<name>A0A1I8APD4_9BILA</name>
<dbReference type="PANTHER" id="PTHR32046:SF11">
    <property type="entry name" value="IMMUNE-ASSOCIATED NUCLEOTIDE-BINDING PROTEIN 10-LIKE"/>
    <property type="match status" value="1"/>
</dbReference>
<keyword evidence="1" id="KW-1185">Reference proteome</keyword>
<dbReference type="Gene3D" id="3.40.50.300">
    <property type="entry name" value="P-loop containing nucleotide triphosphate hydrolases"/>
    <property type="match status" value="1"/>
</dbReference>
<protein>
    <submittedName>
        <fullName evidence="2">G domain-containing protein</fullName>
    </submittedName>
</protein>
<accession>A0A1I8APD4</accession>
<proteinExistence type="predicted"/>
<reference evidence="2" key="1">
    <citation type="submission" date="2016-11" db="UniProtKB">
        <authorList>
            <consortium name="WormBaseParasite"/>
        </authorList>
    </citation>
    <scope>IDENTIFICATION</scope>
</reference>
<dbReference type="SUPFAM" id="SSF52540">
    <property type="entry name" value="P-loop containing nucleoside triphosphate hydrolases"/>
    <property type="match status" value="1"/>
</dbReference>
<organism evidence="1 2">
    <name type="scientific">Steinernema glaseri</name>
    <dbReference type="NCBI Taxonomy" id="37863"/>
    <lineage>
        <taxon>Eukaryota</taxon>
        <taxon>Metazoa</taxon>
        <taxon>Ecdysozoa</taxon>
        <taxon>Nematoda</taxon>
        <taxon>Chromadorea</taxon>
        <taxon>Rhabditida</taxon>
        <taxon>Tylenchina</taxon>
        <taxon>Panagrolaimomorpha</taxon>
        <taxon>Strongyloidoidea</taxon>
        <taxon>Steinernematidae</taxon>
        <taxon>Steinernema</taxon>
    </lineage>
</organism>
<dbReference type="AlphaFoldDB" id="A0A1I8APD4"/>
<dbReference type="Proteomes" id="UP000095287">
    <property type="component" value="Unplaced"/>
</dbReference>
<dbReference type="InterPro" id="IPR027417">
    <property type="entry name" value="P-loop_NTPase"/>
</dbReference>
<evidence type="ECO:0000313" key="1">
    <source>
        <dbReference type="Proteomes" id="UP000095287"/>
    </source>
</evidence>